<evidence type="ECO:0000256" key="8">
    <source>
        <dbReference type="ARBA" id="ARBA00023027"/>
    </source>
</evidence>
<dbReference type="PROSITE" id="PS51462">
    <property type="entry name" value="NUDIX"/>
    <property type="match status" value="1"/>
</dbReference>
<dbReference type="InterPro" id="IPR049734">
    <property type="entry name" value="NudC-like_C"/>
</dbReference>
<evidence type="ECO:0000313" key="11">
    <source>
        <dbReference type="EMBL" id="KAJ8605627.1"/>
    </source>
</evidence>
<comment type="similarity">
    <text evidence="3">Belongs to the Nudix hydrolase family. NudC subfamily.</text>
</comment>
<dbReference type="Gene3D" id="3.90.79.20">
    <property type="match status" value="1"/>
</dbReference>
<dbReference type="EMBL" id="JAQMWT010000314">
    <property type="protein sequence ID" value="KAJ8605627.1"/>
    <property type="molecule type" value="Genomic_DNA"/>
</dbReference>
<reference evidence="11" key="1">
    <citation type="submission" date="2023-01" db="EMBL/GenBank/DDBJ databases">
        <title>Metagenome sequencing of chrysophaentin producing Chrysophaeum taylorii.</title>
        <authorList>
            <person name="Davison J."/>
            <person name="Bewley C."/>
        </authorList>
    </citation>
    <scope>NUCLEOTIDE SEQUENCE</scope>
    <source>
        <strain evidence="11">NIES-1699</strain>
    </source>
</reference>
<dbReference type="EC" id="3.6.1.22" evidence="4"/>
<gene>
    <name evidence="11" type="ORF">CTAYLR_000101</name>
</gene>
<comment type="cofactor">
    <cofactor evidence="1">
        <name>Mg(2+)</name>
        <dbReference type="ChEBI" id="CHEBI:18420"/>
    </cofactor>
</comment>
<dbReference type="InterPro" id="IPR015376">
    <property type="entry name" value="Znr_NADH_PPase"/>
</dbReference>
<dbReference type="Pfam" id="PF09297">
    <property type="entry name" value="Zn_ribbon_NUD"/>
    <property type="match status" value="1"/>
</dbReference>
<proteinExistence type="inferred from homology"/>
<dbReference type="InterPro" id="IPR015797">
    <property type="entry name" value="NUDIX_hydrolase-like_dom_sf"/>
</dbReference>
<evidence type="ECO:0000256" key="5">
    <source>
        <dbReference type="ARBA" id="ARBA00022723"/>
    </source>
</evidence>
<keyword evidence="5" id="KW-0479">Metal-binding</keyword>
<dbReference type="GO" id="GO:0046872">
    <property type="term" value="F:metal ion binding"/>
    <property type="evidence" value="ECO:0007669"/>
    <property type="project" value="UniProtKB-KW"/>
</dbReference>
<evidence type="ECO:0000256" key="3">
    <source>
        <dbReference type="ARBA" id="ARBA00009595"/>
    </source>
</evidence>
<dbReference type="InterPro" id="IPR020084">
    <property type="entry name" value="NUDIX_hydrolase_CS"/>
</dbReference>
<dbReference type="GO" id="GO:0006742">
    <property type="term" value="P:NADP+ catabolic process"/>
    <property type="evidence" value="ECO:0007669"/>
    <property type="project" value="TreeGrafter"/>
</dbReference>
<sequence length="389" mass="42082">MEASVTSEDDAGSDATLSSASTITTASADLNSDLNFSLAITSHPAAVERPQKKSQLVGITKRRNWLERFKPQRPTQEERRAARAALASRKDEGFVASQLREGRVLLHRNGKQLVTLTPNGSAEIAWQHPDILGAIGAREEGVVVLSPNHLAIDVSAWQEAEILERAEGIFVGTRELMGIGTREALGDASRARALLTWHATTKFCGACGHETTPIEGGAKRVCGACSRRYYPRIDPVAIALVRSADDQKILLGRTPKLRKGMYTCLSGFVEPCETVEDAVRREVFEEAGVLVDAVTLWASQPWPIGRAGGCELMLACVAEASAAASTIDVDETEMEDVRWFTRQEARAAFDAAVAYAHQPAGAAEDGVVFVPGDYAIAHHLIKSWLFPPP</sequence>
<dbReference type="GO" id="GO:0035529">
    <property type="term" value="F:NADH pyrophosphatase activity"/>
    <property type="evidence" value="ECO:0007669"/>
    <property type="project" value="TreeGrafter"/>
</dbReference>
<evidence type="ECO:0000256" key="1">
    <source>
        <dbReference type="ARBA" id="ARBA00001946"/>
    </source>
</evidence>
<dbReference type="NCBIfam" id="NF001299">
    <property type="entry name" value="PRK00241.1"/>
    <property type="match status" value="1"/>
</dbReference>
<keyword evidence="7" id="KW-0460">Magnesium</keyword>
<comment type="cofactor">
    <cofactor evidence="2">
        <name>Zn(2+)</name>
        <dbReference type="ChEBI" id="CHEBI:29105"/>
    </cofactor>
</comment>
<dbReference type="AlphaFoldDB" id="A0AAD7UGW4"/>
<dbReference type="GO" id="GO:0019677">
    <property type="term" value="P:NAD+ catabolic process"/>
    <property type="evidence" value="ECO:0007669"/>
    <property type="project" value="TreeGrafter"/>
</dbReference>
<dbReference type="CDD" id="cd03429">
    <property type="entry name" value="NUDIX_NADH_pyrophosphatase_Nudt13"/>
    <property type="match status" value="1"/>
</dbReference>
<name>A0AAD7UGW4_9STRA</name>
<dbReference type="SUPFAM" id="SSF55811">
    <property type="entry name" value="Nudix"/>
    <property type="match status" value="1"/>
</dbReference>
<evidence type="ECO:0000256" key="4">
    <source>
        <dbReference type="ARBA" id="ARBA00012381"/>
    </source>
</evidence>
<dbReference type="InterPro" id="IPR050241">
    <property type="entry name" value="NAD-cap_RNA_hydrolase_NudC"/>
</dbReference>
<dbReference type="Pfam" id="PF00293">
    <property type="entry name" value="NUDIX"/>
    <property type="match status" value="1"/>
</dbReference>
<comment type="catalytic activity">
    <reaction evidence="9">
        <text>a 5'-end NAD(+)-phospho-ribonucleoside in mRNA + H2O = a 5'-end phospho-adenosine-phospho-ribonucleoside in mRNA + beta-nicotinamide D-ribonucleotide + 2 H(+)</text>
        <dbReference type="Rhea" id="RHEA:60876"/>
        <dbReference type="Rhea" id="RHEA-COMP:15698"/>
        <dbReference type="Rhea" id="RHEA-COMP:15719"/>
        <dbReference type="ChEBI" id="CHEBI:14649"/>
        <dbReference type="ChEBI" id="CHEBI:15377"/>
        <dbReference type="ChEBI" id="CHEBI:15378"/>
        <dbReference type="ChEBI" id="CHEBI:144029"/>
        <dbReference type="ChEBI" id="CHEBI:144051"/>
    </reaction>
    <physiologicalReaction direction="left-to-right" evidence="9">
        <dbReference type="Rhea" id="RHEA:60877"/>
    </physiologicalReaction>
</comment>
<evidence type="ECO:0000256" key="7">
    <source>
        <dbReference type="ARBA" id="ARBA00022842"/>
    </source>
</evidence>
<keyword evidence="8" id="KW-0520">NAD</keyword>
<evidence type="ECO:0000259" key="10">
    <source>
        <dbReference type="PROSITE" id="PS51462"/>
    </source>
</evidence>
<keyword evidence="12" id="KW-1185">Reference proteome</keyword>
<evidence type="ECO:0000313" key="12">
    <source>
        <dbReference type="Proteomes" id="UP001230188"/>
    </source>
</evidence>
<protein>
    <recommendedName>
        <fullName evidence="4">NAD(+) diphosphatase</fullName>
        <ecNumber evidence="4">3.6.1.22</ecNumber>
    </recommendedName>
</protein>
<accession>A0AAD7UGW4</accession>
<dbReference type="GO" id="GO:0005777">
    <property type="term" value="C:peroxisome"/>
    <property type="evidence" value="ECO:0007669"/>
    <property type="project" value="TreeGrafter"/>
</dbReference>
<comment type="caution">
    <text evidence="11">The sequence shown here is derived from an EMBL/GenBank/DDBJ whole genome shotgun (WGS) entry which is preliminary data.</text>
</comment>
<dbReference type="GO" id="GO:0005829">
    <property type="term" value="C:cytosol"/>
    <property type="evidence" value="ECO:0007669"/>
    <property type="project" value="TreeGrafter"/>
</dbReference>
<dbReference type="PANTHER" id="PTHR42904">
    <property type="entry name" value="NUDIX HYDROLASE, NUDC SUBFAMILY"/>
    <property type="match status" value="1"/>
</dbReference>
<dbReference type="InterPro" id="IPR000086">
    <property type="entry name" value="NUDIX_hydrolase_dom"/>
</dbReference>
<dbReference type="PANTHER" id="PTHR42904:SF6">
    <property type="entry name" value="NAD-CAPPED RNA HYDROLASE NUDT12"/>
    <property type="match status" value="1"/>
</dbReference>
<feature type="domain" description="Nudix hydrolase" evidence="10">
    <location>
        <begin position="231"/>
        <end position="363"/>
    </location>
</feature>
<dbReference type="Proteomes" id="UP001230188">
    <property type="component" value="Unassembled WGS sequence"/>
</dbReference>
<dbReference type="Gene3D" id="3.90.79.10">
    <property type="entry name" value="Nucleoside Triphosphate Pyrophosphohydrolase"/>
    <property type="match status" value="1"/>
</dbReference>
<evidence type="ECO:0000256" key="2">
    <source>
        <dbReference type="ARBA" id="ARBA00001947"/>
    </source>
</evidence>
<dbReference type="PROSITE" id="PS00893">
    <property type="entry name" value="NUDIX_BOX"/>
    <property type="match status" value="1"/>
</dbReference>
<organism evidence="11 12">
    <name type="scientific">Chrysophaeum taylorii</name>
    <dbReference type="NCBI Taxonomy" id="2483200"/>
    <lineage>
        <taxon>Eukaryota</taxon>
        <taxon>Sar</taxon>
        <taxon>Stramenopiles</taxon>
        <taxon>Ochrophyta</taxon>
        <taxon>Pelagophyceae</taxon>
        <taxon>Pelagomonadales</taxon>
        <taxon>Pelagomonadaceae</taxon>
        <taxon>Chrysophaeum</taxon>
    </lineage>
</organism>
<evidence type="ECO:0000256" key="9">
    <source>
        <dbReference type="ARBA" id="ARBA00023679"/>
    </source>
</evidence>
<evidence type="ECO:0000256" key="6">
    <source>
        <dbReference type="ARBA" id="ARBA00022801"/>
    </source>
</evidence>
<keyword evidence="6" id="KW-0378">Hydrolase</keyword>